<dbReference type="Pfam" id="PF16555">
    <property type="entry name" value="GramPos_pilinD1"/>
    <property type="match status" value="1"/>
</dbReference>
<dbReference type="InterPro" id="IPR046473">
    <property type="entry name" value="Sgo0707-like_N2"/>
</dbReference>
<dbReference type="Gene3D" id="2.60.40.10">
    <property type="entry name" value="Immunoglobulins"/>
    <property type="match status" value="2"/>
</dbReference>
<keyword evidence="5" id="KW-0472">Membrane</keyword>
<feature type="domain" description="Gram-positive cocci surface proteins LPxTG" evidence="7">
    <location>
        <begin position="429"/>
        <end position="466"/>
    </location>
</feature>
<organism evidence="8 9">
    <name type="scientific">Schaalia naturae</name>
    <dbReference type="NCBI Taxonomy" id="635203"/>
    <lineage>
        <taxon>Bacteria</taxon>
        <taxon>Bacillati</taxon>
        <taxon>Actinomycetota</taxon>
        <taxon>Actinomycetes</taxon>
        <taxon>Actinomycetales</taxon>
        <taxon>Actinomycetaceae</taxon>
        <taxon>Schaalia</taxon>
    </lineage>
</organism>
<reference evidence="9" key="1">
    <citation type="journal article" date="2019" name="Int. J. Syst. Evol. Microbiol.">
        <title>The Global Catalogue of Microorganisms (GCM) 10K type strain sequencing project: providing services to taxonomists for standard genome sequencing and annotation.</title>
        <authorList>
            <consortium name="The Broad Institute Genomics Platform"/>
            <consortium name="The Broad Institute Genome Sequencing Center for Infectious Disease"/>
            <person name="Wu L."/>
            <person name="Ma J."/>
        </authorList>
    </citation>
    <scope>NUCLEOTIDE SEQUENCE [LARGE SCALE GENOMIC DNA]</scope>
    <source>
        <strain evidence="9">CCUG 56698</strain>
    </source>
</reference>
<dbReference type="NCBIfam" id="NF033902">
    <property type="entry name" value="iso_D2_wall_anc"/>
    <property type="match status" value="1"/>
</dbReference>
<feature type="chain" id="PRO_5047343880" evidence="6">
    <location>
        <begin position="35"/>
        <end position="466"/>
    </location>
</feature>
<dbReference type="InterPro" id="IPR041033">
    <property type="entry name" value="SpaA_PFL_dom_1"/>
</dbReference>
<keyword evidence="3 6" id="KW-0732">Signal</keyword>
<dbReference type="Pfam" id="PF00746">
    <property type="entry name" value="Gram_pos_anchor"/>
    <property type="match status" value="1"/>
</dbReference>
<dbReference type="RefSeq" id="WP_380974122.1">
    <property type="nucleotide sequence ID" value="NZ_JBHTEF010000001.1"/>
</dbReference>
<dbReference type="InterPro" id="IPR013783">
    <property type="entry name" value="Ig-like_fold"/>
</dbReference>
<dbReference type="EMBL" id="JBHTEF010000001">
    <property type="protein sequence ID" value="MFC7581149.1"/>
    <property type="molecule type" value="Genomic_DNA"/>
</dbReference>
<name>A0ABW2SML0_9ACTO</name>
<evidence type="ECO:0000256" key="5">
    <source>
        <dbReference type="SAM" id="Phobius"/>
    </source>
</evidence>
<protein>
    <submittedName>
        <fullName evidence="8">SpaH/EbpB family LPXTG-anchored major pilin</fullName>
    </submittedName>
</protein>
<keyword evidence="5" id="KW-1133">Transmembrane helix</keyword>
<evidence type="ECO:0000256" key="3">
    <source>
        <dbReference type="ARBA" id="ARBA00022729"/>
    </source>
</evidence>
<comment type="caution">
    <text evidence="8">The sequence shown here is derived from an EMBL/GenBank/DDBJ whole genome shotgun (WGS) entry which is preliminary data.</text>
</comment>
<dbReference type="Gene3D" id="2.60.40.740">
    <property type="match status" value="1"/>
</dbReference>
<evidence type="ECO:0000259" key="7">
    <source>
        <dbReference type="PROSITE" id="PS50847"/>
    </source>
</evidence>
<dbReference type="InterPro" id="IPR048052">
    <property type="entry name" value="FM1-like"/>
</dbReference>
<evidence type="ECO:0000256" key="2">
    <source>
        <dbReference type="ARBA" id="ARBA00022525"/>
    </source>
</evidence>
<keyword evidence="4" id="KW-0572">Peptidoglycan-anchor</keyword>
<evidence type="ECO:0000313" key="8">
    <source>
        <dbReference type="EMBL" id="MFC7581149.1"/>
    </source>
</evidence>
<keyword evidence="1" id="KW-0134">Cell wall</keyword>
<dbReference type="InterPro" id="IPR032364">
    <property type="entry name" value="GramPos_pilinD1_N"/>
</dbReference>
<evidence type="ECO:0000256" key="1">
    <source>
        <dbReference type="ARBA" id="ARBA00022512"/>
    </source>
</evidence>
<dbReference type="PROSITE" id="PS50847">
    <property type="entry name" value="GRAM_POS_ANCHORING"/>
    <property type="match status" value="1"/>
</dbReference>
<dbReference type="SUPFAM" id="SSF49401">
    <property type="entry name" value="Bacterial adhesins"/>
    <property type="match status" value="1"/>
</dbReference>
<dbReference type="NCBIfam" id="TIGR04226">
    <property type="entry name" value="RrgB_K2N_iso_D2"/>
    <property type="match status" value="1"/>
</dbReference>
<dbReference type="InterPro" id="IPR026466">
    <property type="entry name" value="Fim_isopep_form_D2_dom"/>
</dbReference>
<keyword evidence="9" id="KW-1185">Reference proteome</keyword>
<evidence type="ECO:0000256" key="6">
    <source>
        <dbReference type="SAM" id="SignalP"/>
    </source>
</evidence>
<evidence type="ECO:0000256" key="4">
    <source>
        <dbReference type="ARBA" id="ARBA00023088"/>
    </source>
</evidence>
<dbReference type="Pfam" id="PF20623">
    <property type="entry name" value="Sgo0707_N2"/>
    <property type="match status" value="1"/>
</dbReference>
<keyword evidence="2" id="KW-0964">Secreted</keyword>
<sequence>MTTTRHTLARRLIGAAGALTLALIGVSAGSAARAADGNIDDQEPRTLTIHKYAGLQGDQGDGTEQTIDTSTHEPLEGVEFTVTPVTGLGADAIDLATYAGWDLIDGVTVEDVLDTTKGYTFGTPTTVTTDEFGEAELTTLPIGLYLVQETGHGANPIVSEAAPFLVTLPLPQGEGSWLYDVHVYPKNQLLDEPTKTVADPAAPVLGSSVTWTISATVPAINEEDALSKFVVTDTLDPRLTYTSLSVTGFEEGTDYAIAVSGQTVTVTFTETGLGKLEAGQTVSVSLVTTVTSQGDGTIENTALVNVNDQESETDEPSSNWGVLDILKHAQGDESATLAGAVFAVYAADPASTPAPTPVATLTTGADGTASIVLFVGNDDDVEQQYWLVETDAPAGYILDETPIPVTVTAGESAEAAYKIPNPQQDHPNLPLTGANGELLMTIGGAALLLLGGGAYLVTRRRSSDRA</sequence>
<dbReference type="Pfam" id="PF17802">
    <property type="entry name" value="SpaA"/>
    <property type="match status" value="1"/>
</dbReference>
<feature type="signal peptide" evidence="6">
    <location>
        <begin position="1"/>
        <end position="34"/>
    </location>
</feature>
<feature type="transmembrane region" description="Helical" evidence="5">
    <location>
        <begin position="438"/>
        <end position="457"/>
    </location>
</feature>
<proteinExistence type="predicted"/>
<keyword evidence="5" id="KW-0812">Transmembrane</keyword>
<dbReference type="Proteomes" id="UP001596527">
    <property type="component" value="Unassembled WGS sequence"/>
</dbReference>
<accession>A0ABW2SML0</accession>
<dbReference type="InterPro" id="IPR008966">
    <property type="entry name" value="Adhesion_dom_sf"/>
</dbReference>
<gene>
    <name evidence="8" type="ORF">ACFQWG_08055</name>
</gene>
<evidence type="ECO:0000313" key="9">
    <source>
        <dbReference type="Proteomes" id="UP001596527"/>
    </source>
</evidence>
<dbReference type="InterPro" id="IPR019931">
    <property type="entry name" value="LPXTG_anchor"/>
</dbReference>
<dbReference type="NCBIfam" id="TIGR01167">
    <property type="entry name" value="LPXTG_anchor"/>
    <property type="match status" value="1"/>
</dbReference>